<protein>
    <submittedName>
        <fullName evidence="1">Uncharacterized protein</fullName>
    </submittedName>
</protein>
<dbReference type="EMBL" id="CAJPIN010036231">
    <property type="protein sequence ID" value="CAG2064693.1"/>
    <property type="molecule type" value="Genomic_DNA"/>
</dbReference>
<name>A0ABN7PA50_TIMPD</name>
<sequence>MIREDSANECTAQHSVKFIKSGLPVTGKLGLEYRLAKKEWLRNGDSAKQNDKAINSSQLRGYTERYQPSVNINPPSTVQRKETGIRAFLKEISSKNNINTLPSEQGT</sequence>
<comment type="caution">
    <text evidence="1">The sequence shown here is derived from an EMBL/GenBank/DDBJ whole genome shotgun (WGS) entry which is preliminary data.</text>
</comment>
<keyword evidence="2" id="KW-1185">Reference proteome</keyword>
<gene>
    <name evidence="1" type="ORF">TPAB3V08_LOCUS11638</name>
</gene>
<organism evidence="1 2">
    <name type="scientific">Timema podura</name>
    <name type="common">Walking stick</name>
    <dbReference type="NCBI Taxonomy" id="61482"/>
    <lineage>
        <taxon>Eukaryota</taxon>
        <taxon>Metazoa</taxon>
        <taxon>Ecdysozoa</taxon>
        <taxon>Arthropoda</taxon>
        <taxon>Hexapoda</taxon>
        <taxon>Insecta</taxon>
        <taxon>Pterygota</taxon>
        <taxon>Neoptera</taxon>
        <taxon>Polyneoptera</taxon>
        <taxon>Phasmatodea</taxon>
        <taxon>Timematodea</taxon>
        <taxon>Timematoidea</taxon>
        <taxon>Timematidae</taxon>
        <taxon>Timema</taxon>
    </lineage>
</organism>
<dbReference type="Proteomes" id="UP001153148">
    <property type="component" value="Unassembled WGS sequence"/>
</dbReference>
<feature type="non-terminal residue" evidence="1">
    <location>
        <position position="107"/>
    </location>
</feature>
<accession>A0ABN7PA50</accession>
<evidence type="ECO:0000313" key="2">
    <source>
        <dbReference type="Proteomes" id="UP001153148"/>
    </source>
</evidence>
<proteinExistence type="predicted"/>
<evidence type="ECO:0000313" key="1">
    <source>
        <dbReference type="EMBL" id="CAG2064693.1"/>
    </source>
</evidence>
<reference evidence="1" key="1">
    <citation type="submission" date="2021-03" db="EMBL/GenBank/DDBJ databases">
        <authorList>
            <person name="Tran Van P."/>
        </authorList>
    </citation>
    <scope>NUCLEOTIDE SEQUENCE</scope>
</reference>